<accession>E1QEQ6</accession>
<dbReference type="SUPFAM" id="SSF52096">
    <property type="entry name" value="ClpP/crotonase"/>
    <property type="match status" value="1"/>
</dbReference>
<protein>
    <submittedName>
        <fullName evidence="3">Enoyl-CoA hydratase/isomerase</fullName>
    </submittedName>
</protein>
<dbReference type="eggNOG" id="COG1024">
    <property type="taxonomic scope" value="Bacteria"/>
</dbReference>
<name>E1QEQ6_DESB2</name>
<sequence>MEPYETLSVQDHGAVRLLTLNQPQRFNPLDFASGPELARALEDAQAAAGVGAVVLTGAGKAFAAGGDVRQMRDIVENGGDIRRFFSDLAYILAKTTITLRRLRLPVIAAINGVAAGGGLAWALAADLALAAEGVRFDPAYIRIAVCPDGGASAIVPRLIGHKRASEFFLLGRAIDAATARDWGLINQVVAPAELLPRALEAAERLAQAPAQALARTKALLNQAVFGDLEVVLENERQGIMDLCGQPDFAEGLRAFFEKRPTRFNQGRP</sequence>
<dbReference type="PANTHER" id="PTHR43459">
    <property type="entry name" value="ENOYL-COA HYDRATASE"/>
    <property type="match status" value="1"/>
</dbReference>
<dbReference type="GO" id="GO:0003824">
    <property type="term" value="F:catalytic activity"/>
    <property type="evidence" value="ECO:0007669"/>
    <property type="project" value="InterPro"/>
</dbReference>
<reference evidence="3 4" key="1">
    <citation type="journal article" date="2010" name="Stand. Genomic Sci.">
        <title>Complete genome sequence of Desulfarculus baarsii type strain (2st14).</title>
        <authorList>
            <person name="Sun H."/>
            <person name="Spring S."/>
            <person name="Lapidus A."/>
            <person name="Davenport K."/>
            <person name="Del Rio T.G."/>
            <person name="Tice H."/>
            <person name="Nolan M."/>
            <person name="Copeland A."/>
            <person name="Cheng J.F."/>
            <person name="Lucas S."/>
            <person name="Tapia R."/>
            <person name="Goodwin L."/>
            <person name="Pitluck S."/>
            <person name="Ivanova N."/>
            <person name="Pagani I."/>
            <person name="Mavromatis K."/>
            <person name="Ovchinnikova G."/>
            <person name="Pati A."/>
            <person name="Chen A."/>
            <person name="Palaniappan K."/>
            <person name="Hauser L."/>
            <person name="Chang Y.J."/>
            <person name="Jeffries C.D."/>
            <person name="Detter J.C."/>
            <person name="Han C."/>
            <person name="Rohde M."/>
            <person name="Brambilla E."/>
            <person name="Goker M."/>
            <person name="Woyke T."/>
            <person name="Bristow J."/>
            <person name="Eisen J.A."/>
            <person name="Markowitz V."/>
            <person name="Hugenholtz P."/>
            <person name="Kyrpides N.C."/>
            <person name="Klenk H.P."/>
            <person name="Land M."/>
        </authorList>
    </citation>
    <scope>NUCLEOTIDE SEQUENCE [LARGE SCALE GENOMIC DNA]</scope>
    <source>
        <strain evidence="4">ATCC 33931 / DSM 2075 / LMG 7858 / VKM B-1802 / 2st14</strain>
    </source>
</reference>
<dbReference type="Gene3D" id="3.90.226.10">
    <property type="entry name" value="2-enoyl-CoA Hydratase, Chain A, domain 1"/>
    <property type="match status" value="1"/>
</dbReference>
<dbReference type="PROSITE" id="PS00166">
    <property type="entry name" value="ENOYL_COA_HYDRATASE"/>
    <property type="match status" value="1"/>
</dbReference>
<dbReference type="PANTHER" id="PTHR43459:SF1">
    <property type="entry name" value="EG:BACN32G11.4 PROTEIN"/>
    <property type="match status" value="1"/>
</dbReference>
<dbReference type="AlphaFoldDB" id="E1QEQ6"/>
<dbReference type="RefSeq" id="WP_013257497.1">
    <property type="nucleotide sequence ID" value="NC_014365.1"/>
</dbReference>
<dbReference type="Pfam" id="PF00378">
    <property type="entry name" value="ECH_1"/>
    <property type="match status" value="1"/>
</dbReference>
<keyword evidence="4" id="KW-1185">Reference proteome</keyword>
<proteinExistence type="inferred from homology"/>
<dbReference type="Gene3D" id="1.10.12.10">
    <property type="entry name" value="Lyase 2-enoyl-coa Hydratase, Chain A, domain 2"/>
    <property type="match status" value="1"/>
</dbReference>
<gene>
    <name evidence="3" type="ordered locus">Deba_0670</name>
</gene>
<dbReference type="HOGENOM" id="CLU_009834_7_2_7"/>
<dbReference type="InterPro" id="IPR014748">
    <property type="entry name" value="Enoyl-CoA_hydra_C"/>
</dbReference>
<dbReference type="InterPro" id="IPR001753">
    <property type="entry name" value="Enoyl-CoA_hydra/iso"/>
</dbReference>
<dbReference type="InterPro" id="IPR018376">
    <property type="entry name" value="Enoyl-CoA_hyd/isom_CS"/>
</dbReference>
<dbReference type="InterPro" id="IPR029045">
    <property type="entry name" value="ClpP/crotonase-like_dom_sf"/>
</dbReference>
<dbReference type="STRING" id="644282.Deba_0670"/>
<evidence type="ECO:0000256" key="1">
    <source>
        <dbReference type="ARBA" id="ARBA00005254"/>
    </source>
</evidence>
<evidence type="ECO:0000256" key="2">
    <source>
        <dbReference type="RuleBase" id="RU003707"/>
    </source>
</evidence>
<dbReference type="CDD" id="cd06558">
    <property type="entry name" value="crotonase-like"/>
    <property type="match status" value="1"/>
</dbReference>
<dbReference type="Proteomes" id="UP000009047">
    <property type="component" value="Chromosome"/>
</dbReference>
<evidence type="ECO:0000313" key="4">
    <source>
        <dbReference type="Proteomes" id="UP000009047"/>
    </source>
</evidence>
<dbReference type="EMBL" id="CP002085">
    <property type="protein sequence ID" value="ADK84042.1"/>
    <property type="molecule type" value="Genomic_DNA"/>
</dbReference>
<dbReference type="KEGG" id="dbr:Deba_0670"/>
<comment type="similarity">
    <text evidence="1 2">Belongs to the enoyl-CoA hydratase/isomerase family.</text>
</comment>
<evidence type="ECO:0000313" key="3">
    <source>
        <dbReference type="EMBL" id="ADK84042.1"/>
    </source>
</evidence>
<organism evidence="3 4">
    <name type="scientific">Desulfarculus baarsii (strain ATCC 33931 / DSM 2075 / LMG 7858 / VKM B-1802 / 2st14)</name>
    <dbReference type="NCBI Taxonomy" id="644282"/>
    <lineage>
        <taxon>Bacteria</taxon>
        <taxon>Pseudomonadati</taxon>
        <taxon>Thermodesulfobacteriota</taxon>
        <taxon>Desulfarculia</taxon>
        <taxon>Desulfarculales</taxon>
        <taxon>Desulfarculaceae</taxon>
        <taxon>Desulfarculus</taxon>
    </lineage>
</organism>